<evidence type="ECO:0000256" key="1">
    <source>
        <dbReference type="ARBA" id="ARBA00004370"/>
    </source>
</evidence>
<dbReference type="Pfam" id="PF01553">
    <property type="entry name" value="Acyltransferase"/>
    <property type="match status" value="1"/>
</dbReference>
<dbReference type="PANTHER" id="PTHR23063:SF52">
    <property type="entry name" value="LYSOPHOSPHATIDYLCHOLINE ACYLTRANSFERASE"/>
    <property type="match status" value="1"/>
</dbReference>
<keyword evidence="4" id="KW-1133">Transmembrane helix</keyword>
<dbReference type="InterPro" id="IPR002123">
    <property type="entry name" value="Plipid/glycerol_acylTrfase"/>
</dbReference>
<evidence type="ECO:0000259" key="8">
    <source>
        <dbReference type="SMART" id="SM00563"/>
    </source>
</evidence>
<dbReference type="AlphaFoldDB" id="A0A437H1X8"/>
<sequence>MMRRLRIGIRLAAMAAWLLVCIPAHLVIYGILRRRIVPPVFLGGIALIAGVRIDTAGKLARPRAILLANHVSWLDIPVLAATTGAAFVAHDGLADSKFLKWLCEMNDTVFIARTRRATVAHQVSQVREALDTMHMLVLFPEGTTGDGSALLPLKSSLLSAIEPTPEHVNVQPVLVDYGTAAREIAWVGDEPGLENFFRLLGRPRALPVTVRFLEPLAGTDLAGRKHIARAAQHALTRAIAG</sequence>
<evidence type="ECO:0000313" key="9">
    <source>
        <dbReference type="EMBL" id="RVQ69522.1"/>
    </source>
</evidence>
<feature type="domain" description="Phospholipid/glycerol acyltransferase" evidence="8">
    <location>
        <begin position="64"/>
        <end position="178"/>
    </location>
</feature>
<accession>A0A437H1X8</accession>
<dbReference type="GO" id="GO:0006629">
    <property type="term" value="P:lipid metabolic process"/>
    <property type="evidence" value="ECO:0007669"/>
    <property type="project" value="UniProtKB-KW"/>
</dbReference>
<evidence type="ECO:0000256" key="2">
    <source>
        <dbReference type="ARBA" id="ARBA00022679"/>
    </source>
</evidence>
<evidence type="ECO:0000313" key="10">
    <source>
        <dbReference type="Proteomes" id="UP000283003"/>
    </source>
</evidence>
<keyword evidence="10" id="KW-1185">Reference proteome</keyword>
<evidence type="ECO:0000256" key="5">
    <source>
        <dbReference type="ARBA" id="ARBA00023098"/>
    </source>
</evidence>
<dbReference type="EMBL" id="RXOL01000001">
    <property type="protein sequence ID" value="RVQ69522.1"/>
    <property type="molecule type" value="Genomic_DNA"/>
</dbReference>
<dbReference type="SUPFAM" id="SSF69593">
    <property type="entry name" value="Glycerol-3-phosphate (1)-acyltransferase"/>
    <property type="match status" value="1"/>
</dbReference>
<comment type="subcellular location">
    <subcellularLocation>
        <location evidence="1">Membrane</location>
    </subcellularLocation>
</comment>
<dbReference type="PANTHER" id="PTHR23063">
    <property type="entry name" value="PHOSPHOLIPID ACYLTRANSFERASE"/>
    <property type="match status" value="1"/>
</dbReference>
<dbReference type="GO" id="GO:0016746">
    <property type="term" value="F:acyltransferase activity"/>
    <property type="evidence" value="ECO:0007669"/>
    <property type="project" value="UniProtKB-KW"/>
</dbReference>
<keyword evidence="6" id="KW-0472">Membrane</keyword>
<keyword evidence="7 9" id="KW-0012">Acyltransferase</keyword>
<keyword evidence="2 9" id="KW-0808">Transferase</keyword>
<protein>
    <submittedName>
        <fullName evidence="9">1-acyl-sn-glycerol-3-phosphate acyltransferase</fullName>
    </submittedName>
</protein>
<evidence type="ECO:0000256" key="6">
    <source>
        <dbReference type="ARBA" id="ARBA00023136"/>
    </source>
</evidence>
<keyword evidence="5" id="KW-0443">Lipid metabolism</keyword>
<proteinExistence type="predicted"/>
<comment type="caution">
    <text evidence="9">The sequence shown here is derived from an EMBL/GenBank/DDBJ whole genome shotgun (WGS) entry which is preliminary data.</text>
</comment>
<keyword evidence="3" id="KW-0812">Transmembrane</keyword>
<dbReference type="OrthoDB" id="9806880at2"/>
<gene>
    <name evidence="9" type="ORF">EKN06_04965</name>
</gene>
<evidence type="ECO:0000256" key="7">
    <source>
        <dbReference type="ARBA" id="ARBA00023315"/>
    </source>
</evidence>
<dbReference type="Proteomes" id="UP000283003">
    <property type="component" value="Unassembled WGS sequence"/>
</dbReference>
<evidence type="ECO:0000256" key="4">
    <source>
        <dbReference type="ARBA" id="ARBA00022989"/>
    </source>
</evidence>
<dbReference type="GO" id="GO:0016020">
    <property type="term" value="C:membrane"/>
    <property type="evidence" value="ECO:0007669"/>
    <property type="project" value="UniProtKB-SubCell"/>
</dbReference>
<dbReference type="RefSeq" id="WP_127611711.1">
    <property type="nucleotide sequence ID" value="NZ_RXOL01000001.1"/>
</dbReference>
<name>A0A437H1X8_9SPHN</name>
<organism evidence="9 10">
    <name type="scientific">Croceicoccus ponticola</name>
    <dbReference type="NCBI Taxonomy" id="2217664"/>
    <lineage>
        <taxon>Bacteria</taxon>
        <taxon>Pseudomonadati</taxon>
        <taxon>Pseudomonadota</taxon>
        <taxon>Alphaproteobacteria</taxon>
        <taxon>Sphingomonadales</taxon>
        <taxon>Erythrobacteraceae</taxon>
        <taxon>Croceicoccus</taxon>
    </lineage>
</organism>
<reference evidence="9 10" key="1">
    <citation type="submission" date="2018-12" db="EMBL/GenBank/DDBJ databases">
        <title>Croceicoccus ponticola sp. nov., a lipolytic bacterium isolated from seawater.</title>
        <authorList>
            <person name="Yoon J.-H."/>
        </authorList>
    </citation>
    <scope>NUCLEOTIDE SEQUENCE [LARGE SCALE GENOMIC DNA]</scope>
    <source>
        <strain evidence="9 10">GM-16</strain>
    </source>
</reference>
<evidence type="ECO:0000256" key="3">
    <source>
        <dbReference type="ARBA" id="ARBA00022692"/>
    </source>
</evidence>
<dbReference type="SMART" id="SM00563">
    <property type="entry name" value="PlsC"/>
    <property type="match status" value="1"/>
</dbReference>
<dbReference type="CDD" id="cd07989">
    <property type="entry name" value="LPLAT_AGPAT-like"/>
    <property type="match status" value="1"/>
</dbReference>